<dbReference type="Pfam" id="PF05163">
    <property type="entry name" value="DinB"/>
    <property type="match status" value="1"/>
</dbReference>
<dbReference type="SUPFAM" id="SSF109854">
    <property type="entry name" value="DinB/YfiT-like putative metalloenzymes"/>
    <property type="match status" value="1"/>
</dbReference>
<dbReference type="Gene3D" id="1.20.120.450">
    <property type="entry name" value="dinb family like domain"/>
    <property type="match status" value="1"/>
</dbReference>
<proteinExistence type="predicted"/>
<sequence length="165" mass="19537">MLTRETAVMLAKYNNWADQVLFAAIQKQLPSGAVYQPRTTLFKSMMGTLNHNHQVDLIWRAHLLEEDHGFSTRRDLLYPKFEELVEKQFEVNQWYIDWATRQDEESFSKRSKFNYVNGTPAEMTLGGMFLHVINHKTYHRGWVSEMFFEHNTNPPETDLCVYLCQ</sequence>
<keyword evidence="1" id="KW-0479">Metal-binding</keyword>
<comment type="caution">
    <text evidence="2">The sequence shown here is derived from an EMBL/GenBank/DDBJ whole genome shotgun (WGS) entry which is preliminary data.</text>
</comment>
<dbReference type="AlphaFoldDB" id="A0A9P9X3U8"/>
<dbReference type="InterPro" id="IPR007837">
    <property type="entry name" value="DinB"/>
</dbReference>
<evidence type="ECO:0000313" key="2">
    <source>
        <dbReference type="EMBL" id="KAI3535312.1"/>
    </source>
</evidence>
<gene>
    <name evidence="2" type="ORF">CABS02_12967</name>
</gene>
<dbReference type="PANTHER" id="PTHR37302:SF1">
    <property type="entry name" value="PROTEIN DINB"/>
    <property type="match status" value="1"/>
</dbReference>
<dbReference type="InterPro" id="IPR034660">
    <property type="entry name" value="DinB/YfiT-like"/>
</dbReference>
<organism evidence="2 3">
    <name type="scientific">Colletotrichum abscissum</name>
    <dbReference type="NCBI Taxonomy" id="1671311"/>
    <lineage>
        <taxon>Eukaryota</taxon>
        <taxon>Fungi</taxon>
        <taxon>Dikarya</taxon>
        <taxon>Ascomycota</taxon>
        <taxon>Pezizomycotina</taxon>
        <taxon>Sordariomycetes</taxon>
        <taxon>Hypocreomycetidae</taxon>
        <taxon>Glomerellales</taxon>
        <taxon>Glomerellaceae</taxon>
        <taxon>Colletotrichum</taxon>
        <taxon>Colletotrichum acutatum species complex</taxon>
    </lineage>
</organism>
<dbReference type="GO" id="GO:0046872">
    <property type="term" value="F:metal ion binding"/>
    <property type="evidence" value="ECO:0007669"/>
    <property type="project" value="UniProtKB-KW"/>
</dbReference>
<reference evidence="2" key="1">
    <citation type="submission" date="2019-01" db="EMBL/GenBank/DDBJ databases">
        <title>Colletotrichum abscissum LGMF1257.</title>
        <authorList>
            <person name="Baroncelli R."/>
        </authorList>
    </citation>
    <scope>NUCLEOTIDE SEQUENCE</scope>
    <source>
        <strain evidence="2">Ca142</strain>
    </source>
</reference>
<evidence type="ECO:0008006" key="4">
    <source>
        <dbReference type="Google" id="ProtNLM"/>
    </source>
</evidence>
<protein>
    <recommendedName>
        <fullName evidence="4">Damage-inducible protein DinB</fullName>
    </recommendedName>
</protein>
<keyword evidence="3" id="KW-1185">Reference proteome</keyword>
<dbReference type="PANTHER" id="PTHR37302">
    <property type="entry name" value="SLR1116 PROTEIN"/>
    <property type="match status" value="1"/>
</dbReference>
<evidence type="ECO:0000313" key="3">
    <source>
        <dbReference type="Proteomes" id="UP001056436"/>
    </source>
</evidence>
<dbReference type="OrthoDB" id="4789218at2759"/>
<dbReference type="EMBL" id="SDAQ01000135">
    <property type="protein sequence ID" value="KAI3535312.1"/>
    <property type="molecule type" value="Genomic_DNA"/>
</dbReference>
<accession>A0A9P9X3U8</accession>
<dbReference type="Proteomes" id="UP001056436">
    <property type="component" value="Unassembled WGS sequence"/>
</dbReference>
<evidence type="ECO:0000256" key="1">
    <source>
        <dbReference type="ARBA" id="ARBA00022723"/>
    </source>
</evidence>
<name>A0A9P9X3U8_9PEZI</name>